<dbReference type="EMBL" id="JASKHM010000007">
    <property type="protein sequence ID" value="MEQ4483426.1"/>
    <property type="molecule type" value="Genomic_DNA"/>
</dbReference>
<evidence type="ECO:0000256" key="5">
    <source>
        <dbReference type="SAM" id="MobiDB-lite"/>
    </source>
</evidence>
<dbReference type="Pfam" id="PF13476">
    <property type="entry name" value="AAA_23"/>
    <property type="match status" value="1"/>
</dbReference>
<feature type="coiled-coil region" evidence="4">
    <location>
        <begin position="417"/>
        <end position="468"/>
    </location>
</feature>
<evidence type="ECO:0000256" key="1">
    <source>
        <dbReference type="ARBA" id="ARBA00006930"/>
    </source>
</evidence>
<dbReference type="RefSeq" id="WP_232185840.1">
    <property type="nucleotide sequence ID" value="NZ_JAIOAP010000006.1"/>
</dbReference>
<feature type="coiled-coil region" evidence="4">
    <location>
        <begin position="688"/>
        <end position="743"/>
    </location>
</feature>
<feature type="coiled-coil region" evidence="4">
    <location>
        <begin position="798"/>
        <end position="849"/>
    </location>
</feature>
<comment type="similarity">
    <text evidence="1">Belongs to the SMC family. SbcC subfamily.</text>
</comment>
<sequence length="1030" mass="117100">MKPIRLSLTAFGPYRDAETIDFGLLEDRRLFVISGNTGAGKTTIFDAICFALYGSASGEDRAEPRMLRSHFADDEVYTAVDYHFSVGKRTYRVFRQMAHRKGSNKSETGGKAELYETTSGTEVPCVDRFTVSDVNLKMESVIGLTKEQFSQIVMLPQGEFRKLLTSDTENKEEILRRIFRTGLYQKIEDRFQQRNRELQDALKQAKATQDVYVKQAQETLPLREGSKLSVTFQQEYSSMAQVTEGLVQEIAYYEEQADETERRKSGLAERLSGKESALREALALDTKFAQLEEKRAQLEQLESRKAEVAESERIVRLAEQAARIEPYEEQATAAARQLELKRSQRERKLLEVAEAELGHTAAEQRFRAEESRESERKEADRELARLTELKPTVMTLEERRVEVERLLAEELSCSTKRESAESMLVSLREEKRNKAEQLKLAETEAAKLPDVQDQYKRLQEKYKWLKEMINLELRLGEMVELEKSHALNFSIIKAKHDEQESLWLEGQAGLLANHLHDGKPCPVCGSEQHPAKAAVSLEVPSREVLQATKERLRTAEQELSEARAQAAAAGMSKNERTATMSDLGITSESYAEQLIQAEADGKSIRAEKDRLQLQKDNLEPLRVEADRLDVQLEKLQADREQLLVLQHRLSIDRSTKQSLLDNELSRIPEKLRSPNQLIARIDEQAAFSKKLNDDWIEAQRQLQQLQARLIEEKTNATQIANQLEEAEQHCKQIRERFDEELARSGFATPEAYQTSKLLEAERINLNLLIDEFKSLLASIHLQISGLEGELIGQSRPEIGLLQEAMAELKGQLEQITAELLTLLRYKQEAQRLLDAIAKVSEQFRELELKQQQVSDIFQMLKGDNALKISFERYILIEFLEQILLAANARLNDMSNGQFMLQRSDRLETRGKQSGLGLDVYDAYTGQNRDVKSMSGGEKFNASLCLALGMTDVIQAYQGGVSIEMMFIDEGFGSLDEDSLNKAITTLIDLQRTGRMIGVISHVQELKQAFPAILEVSKTKEGHSRTTIIVK</sequence>
<gene>
    <name evidence="7" type="ORF">QJS35_13600</name>
</gene>
<feature type="compositionally biased region" description="Basic and acidic residues" evidence="5">
    <location>
        <begin position="362"/>
        <end position="380"/>
    </location>
</feature>
<evidence type="ECO:0000313" key="7">
    <source>
        <dbReference type="EMBL" id="MEQ4483426.1"/>
    </source>
</evidence>
<feature type="region of interest" description="Disordered" evidence="5">
    <location>
        <begin position="361"/>
        <end position="380"/>
    </location>
</feature>
<dbReference type="Gene3D" id="3.40.50.300">
    <property type="entry name" value="P-loop containing nucleotide triphosphate hydrolases"/>
    <property type="match status" value="2"/>
</dbReference>
<name>A0ABV1KTN1_9BACL</name>
<feature type="domain" description="Rad50/SbcC-type AAA" evidence="6">
    <location>
        <begin position="5"/>
        <end position="226"/>
    </location>
</feature>
<comment type="subunit">
    <text evidence="2">Heterodimer of SbcC and SbcD.</text>
</comment>
<dbReference type="Proteomes" id="UP001493487">
    <property type="component" value="Unassembled WGS sequence"/>
</dbReference>
<keyword evidence="4" id="KW-0175">Coiled coil</keyword>
<dbReference type="Pfam" id="PF13558">
    <property type="entry name" value="SbcC_Walker_B"/>
    <property type="match status" value="1"/>
</dbReference>
<dbReference type="InterPro" id="IPR038729">
    <property type="entry name" value="Rad50/SbcC_AAA"/>
</dbReference>
<dbReference type="SUPFAM" id="SSF52540">
    <property type="entry name" value="P-loop containing nucleoside triphosphate hydrolases"/>
    <property type="match status" value="1"/>
</dbReference>
<evidence type="ECO:0000256" key="3">
    <source>
        <dbReference type="ARBA" id="ARBA00013368"/>
    </source>
</evidence>
<proteinExistence type="inferred from homology"/>
<feature type="coiled-coil region" evidence="4">
    <location>
        <begin position="243"/>
        <end position="311"/>
    </location>
</feature>
<evidence type="ECO:0000256" key="4">
    <source>
        <dbReference type="SAM" id="Coils"/>
    </source>
</evidence>
<reference evidence="7 8" key="1">
    <citation type="journal article" date="2023" name="Genome Announc.">
        <title>Pan-Genome Analyses of the Genus Cohnella and Proposal of the Novel Species Cohnella silvisoli sp. nov., Isolated from Forest Soil.</title>
        <authorList>
            <person name="Wang C."/>
            <person name="Mao L."/>
            <person name="Bao G."/>
            <person name="Zhu H."/>
        </authorList>
    </citation>
    <scope>NUCLEOTIDE SEQUENCE [LARGE SCALE GENOMIC DNA]</scope>
    <source>
        <strain evidence="7 8">NL03-T5-1</strain>
    </source>
</reference>
<keyword evidence="8" id="KW-1185">Reference proteome</keyword>
<protein>
    <recommendedName>
        <fullName evidence="3">Nuclease SbcCD subunit C</fullName>
    </recommendedName>
</protein>
<evidence type="ECO:0000259" key="6">
    <source>
        <dbReference type="Pfam" id="PF13476"/>
    </source>
</evidence>
<evidence type="ECO:0000313" key="8">
    <source>
        <dbReference type="Proteomes" id="UP001493487"/>
    </source>
</evidence>
<comment type="caution">
    <text evidence="7">The sequence shown here is derived from an EMBL/GenBank/DDBJ whole genome shotgun (WGS) entry which is preliminary data.</text>
</comment>
<feature type="coiled-coil region" evidence="4">
    <location>
        <begin position="618"/>
        <end position="645"/>
    </location>
</feature>
<feature type="coiled-coil region" evidence="4">
    <location>
        <begin position="542"/>
        <end position="572"/>
    </location>
</feature>
<dbReference type="InterPro" id="IPR027417">
    <property type="entry name" value="P-loop_NTPase"/>
</dbReference>
<dbReference type="PANTHER" id="PTHR32114:SF2">
    <property type="entry name" value="ABC TRANSPORTER ABCH.3"/>
    <property type="match status" value="1"/>
</dbReference>
<evidence type="ECO:0000256" key="2">
    <source>
        <dbReference type="ARBA" id="ARBA00011322"/>
    </source>
</evidence>
<organism evidence="7 8">
    <name type="scientific">Cohnella silvisoli</name>
    <dbReference type="NCBI Taxonomy" id="2873699"/>
    <lineage>
        <taxon>Bacteria</taxon>
        <taxon>Bacillati</taxon>
        <taxon>Bacillota</taxon>
        <taxon>Bacilli</taxon>
        <taxon>Bacillales</taxon>
        <taxon>Paenibacillaceae</taxon>
        <taxon>Cohnella</taxon>
    </lineage>
</organism>
<dbReference type="PANTHER" id="PTHR32114">
    <property type="entry name" value="ABC TRANSPORTER ABCH.3"/>
    <property type="match status" value="1"/>
</dbReference>
<accession>A0ABV1KTN1</accession>